<dbReference type="STRING" id="1702214.AL399_06585"/>
<accession>A0A0Q4B3Q9</accession>
<reference evidence="1" key="1">
    <citation type="submission" date="2015-08" db="EMBL/GenBank/DDBJ databases">
        <title>Candidatus Bacteriodes Periocalifornicus.</title>
        <authorList>
            <person name="McLean J.S."/>
            <person name="Kelley S."/>
        </authorList>
    </citation>
    <scope>NUCLEOTIDE SEQUENCE [LARGE SCALE GENOMIC DNA]</scope>
    <source>
        <strain evidence="1">12B</strain>
    </source>
</reference>
<comment type="caution">
    <text evidence="1">The sequence shown here is derived from an EMBL/GenBank/DDBJ whole genome shotgun (WGS) entry which is preliminary data.</text>
</comment>
<organism evidence="1 2">
    <name type="scientific">Candidatus [Bacteroides] periocalifornicus</name>
    <dbReference type="NCBI Taxonomy" id="1702214"/>
    <lineage>
        <taxon>Bacteria</taxon>
        <taxon>Pseudomonadati</taxon>
        <taxon>Bacteroidota</taxon>
    </lineage>
</organism>
<keyword evidence="2" id="KW-1185">Reference proteome</keyword>
<sequence>MDTQDRRRGLVAFSVFFFVVAPCFAGGILPADTVKAPAPDRIYLVSDTTLRVLVVKETSDSIRYILEGDAVERTVDRKQVRSVIKGARPKPSPKPPKVQKMGEEAWRSVVVTRKEGDVKGMRALGDKSVEVTLTLGQRGKRAKASDIEKAAIIQLQQRAVEQKATHILIESLEVMQAYGEPPSVKVKYRPYRKTVLSK</sequence>
<evidence type="ECO:0000313" key="2">
    <source>
        <dbReference type="Proteomes" id="UP000054172"/>
    </source>
</evidence>
<name>A0A0Q4B3Q9_9BACT</name>
<protein>
    <submittedName>
        <fullName evidence="1">Uncharacterized protein</fullName>
    </submittedName>
</protein>
<dbReference type="AlphaFoldDB" id="A0A0Q4B3Q9"/>
<dbReference type="EMBL" id="LIIK01000031">
    <property type="protein sequence ID" value="KQM08565.1"/>
    <property type="molecule type" value="Genomic_DNA"/>
</dbReference>
<gene>
    <name evidence="1" type="ORF">AL399_06585</name>
</gene>
<proteinExistence type="predicted"/>
<dbReference type="Proteomes" id="UP000054172">
    <property type="component" value="Unassembled WGS sequence"/>
</dbReference>
<dbReference type="PATRIC" id="fig|1702214.3.peg.619"/>
<evidence type="ECO:0000313" key="1">
    <source>
        <dbReference type="EMBL" id="KQM08565.1"/>
    </source>
</evidence>